<feature type="transmembrane region" description="Helical" evidence="10">
    <location>
        <begin position="367"/>
        <end position="390"/>
    </location>
</feature>
<keyword evidence="5" id="KW-0406">Ion transport</keyword>
<dbReference type="PANTHER" id="PTHR43427">
    <property type="entry name" value="CHLORIDE CHANNEL PROTEIN CLC-E"/>
    <property type="match status" value="1"/>
</dbReference>
<organism evidence="11 12">
    <name type="scientific">Marinomonas pontica</name>
    <dbReference type="NCBI Taxonomy" id="264739"/>
    <lineage>
        <taxon>Bacteria</taxon>
        <taxon>Pseudomonadati</taxon>
        <taxon>Pseudomonadota</taxon>
        <taxon>Gammaproteobacteria</taxon>
        <taxon>Oceanospirillales</taxon>
        <taxon>Oceanospirillaceae</taxon>
        <taxon>Marinomonas</taxon>
    </lineage>
</organism>
<evidence type="ECO:0000313" key="12">
    <source>
        <dbReference type="Proteomes" id="UP001307608"/>
    </source>
</evidence>
<keyword evidence="12" id="KW-1185">Reference proteome</keyword>
<evidence type="ECO:0000256" key="9">
    <source>
        <dbReference type="ARBA" id="ARBA00023303"/>
    </source>
</evidence>
<evidence type="ECO:0000256" key="10">
    <source>
        <dbReference type="SAM" id="Phobius"/>
    </source>
</evidence>
<feature type="transmembrane region" description="Helical" evidence="10">
    <location>
        <begin position="204"/>
        <end position="223"/>
    </location>
</feature>
<gene>
    <name evidence="11" type="ORF">MACH16_09230</name>
</gene>
<evidence type="ECO:0000256" key="6">
    <source>
        <dbReference type="ARBA" id="ARBA00023136"/>
    </source>
</evidence>
<dbReference type="Gene3D" id="1.10.3080.10">
    <property type="entry name" value="Clc chloride channel"/>
    <property type="match status" value="1"/>
</dbReference>
<feature type="transmembrane region" description="Helical" evidence="10">
    <location>
        <begin position="74"/>
        <end position="93"/>
    </location>
</feature>
<dbReference type="PRINTS" id="PR00762">
    <property type="entry name" value="CLCHANNEL"/>
</dbReference>
<dbReference type="InterPro" id="IPR014743">
    <property type="entry name" value="Cl-channel_core"/>
</dbReference>
<keyword evidence="4 10" id="KW-1133">Transmembrane helix</keyword>
<dbReference type="Proteomes" id="UP001307608">
    <property type="component" value="Chromosome"/>
</dbReference>
<evidence type="ECO:0000256" key="4">
    <source>
        <dbReference type="ARBA" id="ARBA00022989"/>
    </source>
</evidence>
<evidence type="ECO:0000256" key="2">
    <source>
        <dbReference type="ARBA" id="ARBA00022448"/>
    </source>
</evidence>
<feature type="transmembrane region" description="Helical" evidence="10">
    <location>
        <begin position="274"/>
        <end position="294"/>
    </location>
</feature>
<reference evidence="11 12" key="1">
    <citation type="submission" date="2023-01" db="EMBL/GenBank/DDBJ databases">
        <title>Complete genome sequence of Marinomonas pontica strain 200518_36.</title>
        <authorList>
            <person name="Ueki S."/>
            <person name="Gajardo G."/>
            <person name="Maruyama F."/>
        </authorList>
    </citation>
    <scope>NUCLEOTIDE SEQUENCE [LARGE SCALE GENOMIC DNA]</scope>
    <source>
        <strain evidence="11 12">200518_36</strain>
    </source>
</reference>
<dbReference type="CDD" id="cd00400">
    <property type="entry name" value="Voltage_gated_ClC"/>
    <property type="match status" value="1"/>
</dbReference>
<dbReference type="RefSeq" id="WP_338265825.1">
    <property type="nucleotide sequence ID" value="NZ_AP027271.1"/>
</dbReference>
<keyword evidence="8" id="KW-0868">Chloride</keyword>
<evidence type="ECO:0000256" key="3">
    <source>
        <dbReference type="ARBA" id="ARBA00022692"/>
    </source>
</evidence>
<dbReference type="PANTHER" id="PTHR43427:SF6">
    <property type="entry name" value="CHLORIDE CHANNEL PROTEIN CLC-E"/>
    <property type="match status" value="1"/>
</dbReference>
<evidence type="ECO:0000313" key="11">
    <source>
        <dbReference type="EMBL" id="BDX02175.1"/>
    </source>
</evidence>
<feature type="transmembrane region" description="Helical" evidence="10">
    <location>
        <begin position="27"/>
        <end position="54"/>
    </location>
</feature>
<dbReference type="InterPro" id="IPR050368">
    <property type="entry name" value="ClC-type_chloride_channel"/>
</dbReference>
<keyword evidence="3 10" id="KW-0812">Transmembrane</keyword>
<accession>A0ABM8FAS2</accession>
<dbReference type="EMBL" id="AP027271">
    <property type="protein sequence ID" value="BDX02175.1"/>
    <property type="molecule type" value="Genomic_DNA"/>
</dbReference>
<feature type="transmembrane region" description="Helical" evidence="10">
    <location>
        <begin position="314"/>
        <end position="335"/>
    </location>
</feature>
<keyword evidence="7" id="KW-0869">Chloride channel</keyword>
<dbReference type="Pfam" id="PF00654">
    <property type="entry name" value="Voltage_CLC"/>
    <property type="match status" value="1"/>
</dbReference>
<comment type="subcellular location">
    <subcellularLocation>
        <location evidence="1">Membrane</location>
        <topology evidence="1">Multi-pass membrane protein</topology>
    </subcellularLocation>
</comment>
<feature type="transmembrane region" description="Helical" evidence="10">
    <location>
        <begin position="243"/>
        <end position="262"/>
    </location>
</feature>
<protein>
    <recommendedName>
        <fullName evidence="13">Chloride channel protein</fullName>
    </recommendedName>
</protein>
<sequence>MTKWGCDLKGFKFKERWSNNAKSYDDLLILAVLGTVCGLFSGLLMAFFYAVIYVPVRYIMASDFDAFESLPVEWRVGLSVFSCAVLAIVFLLLPSRLHKVGVPYVVERLNYHHGNLPIGNAVVQFFSAAIGLAGGLSIGKEGPAVHIGATLGSYLAEKAKLPQYGVETLLACGVAGAISAIFQTPLAGVLFAFEVIFFEYRQRYVLPVLLSSVIATLVSHNIIGPLHIFSIDAITSLSLSLDLFFACFVLVVFIVFLSAVFLQTQKNLWRLSSLPVWLRFALVAVATSLAAVYLPEALGSGYLSLSRLLTGELVVYSLLLLIFVKTVLTALTIGLGIPGGMIGPTFIIGGLTGGYVALMFDSTVIDIAWFALIGMAAMMAACFQAPLTALVAIIEMTHSSQVIVPALFVIVLACLFMRVFFHQESVFVERLRFMGVSSNISAFQRYLRHHTIKPVAEEVVLLPMIVPIERVKDLASSMVDYVVFKNEDEWRLVRRIAVLDVVQTLDMGPQKWLVVSNDKVSMSLDKALISSDITVIEEPSSLETVLSWFQKTGQSDVLVSLPGSSFCLVSRHRLDQFLLENDEE</sequence>
<evidence type="ECO:0000256" key="1">
    <source>
        <dbReference type="ARBA" id="ARBA00004141"/>
    </source>
</evidence>
<evidence type="ECO:0000256" key="7">
    <source>
        <dbReference type="ARBA" id="ARBA00023173"/>
    </source>
</evidence>
<feature type="transmembrane region" description="Helical" evidence="10">
    <location>
        <begin position="342"/>
        <end position="361"/>
    </location>
</feature>
<dbReference type="InterPro" id="IPR001807">
    <property type="entry name" value="ClC"/>
</dbReference>
<proteinExistence type="predicted"/>
<name>A0ABM8FAS2_9GAMM</name>
<evidence type="ECO:0000256" key="5">
    <source>
        <dbReference type="ARBA" id="ARBA00023065"/>
    </source>
</evidence>
<feature type="transmembrane region" description="Helical" evidence="10">
    <location>
        <begin position="114"/>
        <end position="136"/>
    </location>
</feature>
<evidence type="ECO:0000256" key="8">
    <source>
        <dbReference type="ARBA" id="ARBA00023214"/>
    </source>
</evidence>
<dbReference type="SUPFAM" id="SSF81340">
    <property type="entry name" value="Clc chloride channel"/>
    <property type="match status" value="1"/>
</dbReference>
<feature type="transmembrane region" description="Helical" evidence="10">
    <location>
        <begin position="402"/>
        <end position="421"/>
    </location>
</feature>
<feature type="transmembrane region" description="Helical" evidence="10">
    <location>
        <begin position="168"/>
        <end position="192"/>
    </location>
</feature>
<keyword evidence="2" id="KW-0813">Transport</keyword>
<evidence type="ECO:0008006" key="13">
    <source>
        <dbReference type="Google" id="ProtNLM"/>
    </source>
</evidence>
<keyword evidence="9" id="KW-0407">Ion channel</keyword>
<keyword evidence="6 10" id="KW-0472">Membrane</keyword>